<dbReference type="GO" id="GO:0004459">
    <property type="term" value="F:L-lactate dehydrogenase (NAD+) activity"/>
    <property type="evidence" value="ECO:0007669"/>
    <property type="project" value="TreeGrafter"/>
</dbReference>
<feature type="binding site" evidence="4 6">
    <location>
        <position position="150"/>
    </location>
    <ligand>
        <name>substrate</name>
    </ligand>
</feature>
<feature type="binding site" evidence="4 7">
    <location>
        <position position="94"/>
    </location>
    <ligand>
        <name>NAD(+)</name>
        <dbReference type="ChEBI" id="CHEBI:57540"/>
    </ligand>
</feature>
<evidence type="ECO:0000256" key="5">
    <source>
        <dbReference type="PIRSR" id="PIRSR000102-1"/>
    </source>
</evidence>
<dbReference type="CDD" id="cd01339">
    <property type="entry name" value="LDH-like_MDH"/>
    <property type="match status" value="1"/>
</dbReference>
<dbReference type="InterPro" id="IPR011275">
    <property type="entry name" value="Malate_DH_type3"/>
</dbReference>
<dbReference type="RefSeq" id="WP_006366203.1">
    <property type="nucleotide sequence ID" value="NZ_AASE01000007.1"/>
</dbReference>
<dbReference type="Pfam" id="PF02866">
    <property type="entry name" value="Ldh_1_C"/>
    <property type="match status" value="1"/>
</dbReference>
<evidence type="ECO:0000256" key="1">
    <source>
        <dbReference type="ARBA" id="ARBA00022532"/>
    </source>
</evidence>
<dbReference type="PANTHER" id="PTHR43128:SF16">
    <property type="entry name" value="L-LACTATE DEHYDROGENASE"/>
    <property type="match status" value="1"/>
</dbReference>
<comment type="similarity">
    <text evidence="4">Belongs to the LDH/MDH superfamily. MDH type 3 family.</text>
</comment>
<keyword evidence="2 4" id="KW-0560">Oxidoreductase</keyword>
<dbReference type="NCBIfam" id="TIGR01763">
    <property type="entry name" value="MalateDH_bact"/>
    <property type="match status" value="1"/>
</dbReference>
<comment type="catalytic activity">
    <reaction evidence="4">
        <text>(S)-malate + NAD(+) = oxaloacetate + NADH + H(+)</text>
        <dbReference type="Rhea" id="RHEA:21432"/>
        <dbReference type="ChEBI" id="CHEBI:15378"/>
        <dbReference type="ChEBI" id="CHEBI:15589"/>
        <dbReference type="ChEBI" id="CHEBI:16452"/>
        <dbReference type="ChEBI" id="CHEBI:57540"/>
        <dbReference type="ChEBI" id="CHEBI:57945"/>
        <dbReference type="EC" id="1.1.1.37"/>
    </reaction>
</comment>
<comment type="caution">
    <text evidence="10">The sequence shown here is derived from an EMBL/GenBank/DDBJ whole genome shotgun (WGS) entry which is preliminary data.</text>
</comment>
<reference evidence="10 11" key="2">
    <citation type="submission" date="2006-07" db="EMBL/GenBank/DDBJ databases">
        <title>Sequencing of the draft genome and assembly of Chlorobium ferroxidans DSM 13031.</title>
        <authorList>
            <consortium name="US DOE Joint Genome Institute (JGI-PGF)"/>
            <person name="Copeland A."/>
            <person name="Lucas S."/>
            <person name="Lapidus A."/>
            <person name="Barry K."/>
            <person name="Glavina del Rio T."/>
            <person name="Dalin E."/>
            <person name="Tice H."/>
            <person name="Bruce D."/>
            <person name="Pitluck S."/>
            <person name="Richardson P."/>
        </authorList>
    </citation>
    <scope>NUCLEOTIDE SEQUENCE [LARGE SCALE GENOMIC DNA]</scope>
    <source>
        <strain evidence="10 11">DSM 13031</strain>
    </source>
</reference>
<comment type="function">
    <text evidence="4">Catalyzes the reversible oxidation of malate to oxaloacetate.</text>
</comment>
<feature type="binding site" evidence="4 7">
    <location>
        <begin position="7"/>
        <end position="12"/>
    </location>
    <ligand>
        <name>NAD(+)</name>
        <dbReference type="ChEBI" id="CHEBI:57540"/>
    </ligand>
</feature>
<dbReference type="Gene3D" id="3.90.110.10">
    <property type="entry name" value="Lactate dehydrogenase/glycoside hydrolase, family 4, C-terminal"/>
    <property type="match status" value="1"/>
</dbReference>
<dbReference type="GO" id="GO:0006099">
    <property type="term" value="P:tricarboxylic acid cycle"/>
    <property type="evidence" value="ECO:0007669"/>
    <property type="project" value="UniProtKB-UniRule"/>
</dbReference>
<dbReference type="InterPro" id="IPR001557">
    <property type="entry name" value="L-lactate/malate_DH"/>
</dbReference>
<evidence type="ECO:0000259" key="8">
    <source>
        <dbReference type="Pfam" id="PF00056"/>
    </source>
</evidence>
<dbReference type="EC" id="1.1.1.37" evidence="4"/>
<feature type="domain" description="Lactate/malate dehydrogenase C-terminal" evidence="9">
    <location>
        <begin position="146"/>
        <end position="306"/>
    </location>
</feature>
<evidence type="ECO:0000256" key="4">
    <source>
        <dbReference type="HAMAP-Rule" id="MF_00487"/>
    </source>
</evidence>
<keyword evidence="3 4" id="KW-0520">NAD</keyword>
<dbReference type="SUPFAM" id="SSF56327">
    <property type="entry name" value="LDH C-terminal domain-like"/>
    <property type="match status" value="1"/>
</dbReference>
<dbReference type="InterPro" id="IPR022383">
    <property type="entry name" value="Lactate/malate_DH_C"/>
</dbReference>
<dbReference type="PIRSF" id="PIRSF000102">
    <property type="entry name" value="Lac_mal_DH"/>
    <property type="match status" value="1"/>
</dbReference>
<dbReference type="Gene3D" id="3.40.50.720">
    <property type="entry name" value="NAD(P)-binding Rossmann-like Domain"/>
    <property type="match status" value="1"/>
</dbReference>
<evidence type="ECO:0000313" key="10">
    <source>
        <dbReference type="EMBL" id="EAT59135.1"/>
    </source>
</evidence>
<dbReference type="FunFam" id="3.40.50.720:FF:000018">
    <property type="entry name" value="Malate dehydrogenase"/>
    <property type="match status" value="1"/>
</dbReference>
<dbReference type="PRINTS" id="PR00086">
    <property type="entry name" value="LLDHDRGNASE"/>
</dbReference>
<feature type="domain" description="Lactate/malate dehydrogenase N-terminal" evidence="8">
    <location>
        <begin position="1"/>
        <end position="141"/>
    </location>
</feature>
<dbReference type="OrthoDB" id="9802969at2"/>
<dbReference type="SUPFAM" id="SSF51735">
    <property type="entry name" value="NAD(P)-binding Rossmann-fold domains"/>
    <property type="match status" value="1"/>
</dbReference>
<evidence type="ECO:0000256" key="7">
    <source>
        <dbReference type="PIRSR" id="PIRSR000102-3"/>
    </source>
</evidence>
<evidence type="ECO:0000256" key="2">
    <source>
        <dbReference type="ARBA" id="ARBA00023002"/>
    </source>
</evidence>
<evidence type="ECO:0000259" key="9">
    <source>
        <dbReference type="Pfam" id="PF02866"/>
    </source>
</evidence>
<dbReference type="Proteomes" id="UP000004162">
    <property type="component" value="Unassembled WGS sequence"/>
</dbReference>
<dbReference type="EMBL" id="AASE01000007">
    <property type="protein sequence ID" value="EAT59135.1"/>
    <property type="molecule type" value="Genomic_DNA"/>
</dbReference>
<feature type="binding site" evidence="4 7">
    <location>
        <position position="32"/>
    </location>
    <ligand>
        <name>NAD(+)</name>
        <dbReference type="ChEBI" id="CHEBI:57540"/>
    </ligand>
</feature>
<dbReference type="InterPro" id="IPR015955">
    <property type="entry name" value="Lactate_DH/Glyco_Ohase_4_C"/>
</dbReference>
<evidence type="ECO:0000313" key="11">
    <source>
        <dbReference type="Proteomes" id="UP000004162"/>
    </source>
</evidence>
<feature type="binding site" evidence="4 7">
    <location>
        <begin position="117"/>
        <end position="119"/>
    </location>
    <ligand>
        <name>NAD(+)</name>
        <dbReference type="ChEBI" id="CHEBI:57540"/>
    </ligand>
</feature>
<dbReference type="Pfam" id="PF00056">
    <property type="entry name" value="Ldh_1_N"/>
    <property type="match status" value="1"/>
</dbReference>
<gene>
    <name evidence="4" type="primary">mdh</name>
    <name evidence="10" type="ORF">CferDRAFT_1142</name>
</gene>
<dbReference type="GO" id="GO:0006089">
    <property type="term" value="P:lactate metabolic process"/>
    <property type="evidence" value="ECO:0007669"/>
    <property type="project" value="TreeGrafter"/>
</dbReference>
<feature type="active site" description="Proton acceptor" evidence="4 5">
    <location>
        <position position="174"/>
    </location>
</feature>
<dbReference type="FunFam" id="3.90.110.10:FF:000004">
    <property type="entry name" value="Malate dehydrogenase"/>
    <property type="match status" value="1"/>
</dbReference>
<dbReference type="InterPro" id="IPR036291">
    <property type="entry name" value="NAD(P)-bd_dom_sf"/>
</dbReference>
<keyword evidence="11" id="KW-1185">Reference proteome</keyword>
<name>Q0YS54_9CHLB</name>
<dbReference type="NCBIfam" id="NF004863">
    <property type="entry name" value="PRK06223.1"/>
    <property type="match status" value="1"/>
</dbReference>
<sequence>MKITVIGAGNVGATAALRIAEKQLAKEVVLIDIVEGIPQGKALDMYESGAVALFDTCVIGSNDYKDSADSDIILITAGLARKPGMTREDLLNKNAAIIRDVTIQVMKYSRNPIIIMVSNPLDVMTYVARKTSGLPKERVIGMAGVLDAARFRSFIAEALNVSMQDINAFVLGGHGDSMVPVVKYTNVAGIPLTELLPQDKIDAIVERTRNGGIEIVNLLKTGSAFYAPAASAVEMIEAIVKDRKRILPCTTALEGQYGIDNVYCGVPVKLGKNGVEQILEINLSPSELEALQKSAAEVKENCNSLAALLA</sequence>
<evidence type="ECO:0000256" key="6">
    <source>
        <dbReference type="PIRSR" id="PIRSR000102-2"/>
    </source>
</evidence>
<reference evidence="10 11" key="1">
    <citation type="submission" date="2006-07" db="EMBL/GenBank/DDBJ databases">
        <title>Annotation of the draft genome assembly of Chlorobium ferroxidans DSM 13031.</title>
        <authorList>
            <consortium name="US DOE Joint Genome Institute (JGI-ORNL)"/>
            <person name="Larimer F."/>
            <person name="Land M."/>
            <person name="Hauser L."/>
        </authorList>
    </citation>
    <scope>NUCLEOTIDE SEQUENCE [LARGE SCALE GENOMIC DNA]</scope>
    <source>
        <strain evidence="10 11">DSM 13031</strain>
    </source>
</reference>
<protein>
    <recommendedName>
        <fullName evidence="4">Malate dehydrogenase</fullName>
        <ecNumber evidence="4">1.1.1.37</ecNumber>
    </recommendedName>
</protein>
<accession>Q0YS54</accession>
<evidence type="ECO:0000256" key="3">
    <source>
        <dbReference type="ARBA" id="ARBA00023027"/>
    </source>
</evidence>
<keyword evidence="1 4" id="KW-0816">Tricarboxylic acid cycle</keyword>
<organism evidence="10 11">
    <name type="scientific">Chlorobium ferrooxidans DSM 13031</name>
    <dbReference type="NCBI Taxonomy" id="377431"/>
    <lineage>
        <taxon>Bacteria</taxon>
        <taxon>Pseudomonadati</taxon>
        <taxon>Chlorobiota</taxon>
        <taxon>Chlorobiia</taxon>
        <taxon>Chlorobiales</taxon>
        <taxon>Chlorobiaceae</taxon>
        <taxon>Chlorobium/Pelodictyon group</taxon>
        <taxon>Chlorobium</taxon>
    </lineage>
</organism>
<proteinExistence type="inferred from homology"/>
<dbReference type="GO" id="GO:0030060">
    <property type="term" value="F:L-malate dehydrogenase (NAD+) activity"/>
    <property type="evidence" value="ECO:0007669"/>
    <property type="project" value="UniProtKB-UniRule"/>
</dbReference>
<feature type="binding site" evidence="4 6">
    <location>
        <position position="87"/>
    </location>
    <ligand>
        <name>substrate</name>
    </ligand>
</feature>
<dbReference type="AlphaFoldDB" id="Q0YS54"/>
<dbReference type="PANTHER" id="PTHR43128">
    <property type="entry name" value="L-2-HYDROXYCARBOXYLATE DEHYDROGENASE (NAD(P)(+))"/>
    <property type="match status" value="1"/>
</dbReference>
<dbReference type="HAMAP" id="MF_00487">
    <property type="entry name" value="Malate_dehydrog_3"/>
    <property type="match status" value="1"/>
</dbReference>
<feature type="binding site" evidence="4 6">
    <location>
        <position position="81"/>
    </location>
    <ligand>
        <name>substrate</name>
    </ligand>
</feature>
<feature type="binding site" evidence="4 6">
    <location>
        <position position="119"/>
    </location>
    <ligand>
        <name>substrate</name>
    </ligand>
</feature>
<dbReference type="InterPro" id="IPR001236">
    <property type="entry name" value="Lactate/malate_DH_N"/>
</dbReference>